<proteinExistence type="inferred from homology"/>
<dbReference type="EMBL" id="KN837176">
    <property type="protein sequence ID" value="KIJ36667.1"/>
    <property type="molecule type" value="Genomic_DNA"/>
</dbReference>
<dbReference type="Pfam" id="PF10209">
    <property type="entry name" value="DUF2340"/>
    <property type="match status" value="1"/>
</dbReference>
<evidence type="ECO:0000313" key="4">
    <source>
        <dbReference type="Proteomes" id="UP000054279"/>
    </source>
</evidence>
<dbReference type="PANTHER" id="PTHR18444">
    <property type="entry name" value="UPF0538 FAMILY MEMBER"/>
    <property type="match status" value="1"/>
</dbReference>
<dbReference type="HOGENOM" id="CLU_117792_0_0_1"/>
<name>A0A0C9UEC2_SPHS4</name>
<evidence type="ECO:0000256" key="1">
    <source>
        <dbReference type="ARBA" id="ARBA00007176"/>
    </source>
</evidence>
<dbReference type="InterPro" id="IPR018794">
    <property type="entry name" value="UPF0538"/>
</dbReference>
<reference evidence="2 4" key="1">
    <citation type="submission" date="2014-06" db="EMBL/GenBank/DDBJ databases">
        <title>Evolutionary Origins and Diversification of the Mycorrhizal Mutualists.</title>
        <authorList>
            <consortium name="DOE Joint Genome Institute"/>
            <consortium name="Mycorrhizal Genomics Consortium"/>
            <person name="Kohler A."/>
            <person name="Kuo A."/>
            <person name="Nagy L.G."/>
            <person name="Floudas D."/>
            <person name="Copeland A."/>
            <person name="Barry K.W."/>
            <person name="Cichocki N."/>
            <person name="Veneault-Fourrey C."/>
            <person name="LaButti K."/>
            <person name="Lindquist E.A."/>
            <person name="Lipzen A."/>
            <person name="Lundell T."/>
            <person name="Morin E."/>
            <person name="Murat C."/>
            <person name="Riley R."/>
            <person name="Ohm R."/>
            <person name="Sun H."/>
            <person name="Tunlid A."/>
            <person name="Henrissat B."/>
            <person name="Grigoriev I.V."/>
            <person name="Hibbett D.S."/>
            <person name="Martin F."/>
        </authorList>
    </citation>
    <scope>NUCLEOTIDE SEQUENCE [LARGE SCALE GENOMIC DNA]</scope>
    <source>
        <strain evidence="2 4">SS14</strain>
    </source>
</reference>
<protein>
    <submittedName>
        <fullName evidence="2">Uncharacterized protein</fullName>
    </submittedName>
</protein>
<comment type="similarity">
    <text evidence="1">Belongs to the UPF0538 family.</text>
</comment>
<evidence type="ECO:0000313" key="2">
    <source>
        <dbReference type="EMBL" id="KIJ23535.1"/>
    </source>
</evidence>
<accession>A0A0C9UEC2</accession>
<dbReference type="PANTHER" id="PTHR18444:SF9">
    <property type="entry name" value="UPF0538 PROTEIN C2ORF76"/>
    <property type="match status" value="1"/>
</dbReference>
<dbReference type="AlphaFoldDB" id="A0A0C9UEC2"/>
<sequence>MSDLTSSILPKTAATITVRVVKSFEYRVEKSLVLHGVNLEQTTVGGLKDQVRSAIQTQPGWKPYRTTTFDTLKLYNKAHGSKTSNLIINLDHEEYIFKDNSAILANLGVENETEISFFNLELYNQFKLNPETKWE</sequence>
<gene>
    <name evidence="3" type="ORF">M422DRAFT_61142</name>
    <name evidence="2" type="ORF">M422DRAFT_62420</name>
</gene>
<keyword evidence="4" id="KW-1185">Reference proteome</keyword>
<evidence type="ECO:0000313" key="3">
    <source>
        <dbReference type="EMBL" id="KIJ36667.1"/>
    </source>
</evidence>
<dbReference type="EMBL" id="KN837645">
    <property type="protein sequence ID" value="KIJ23535.1"/>
    <property type="molecule type" value="Genomic_DNA"/>
</dbReference>
<organism evidence="2 4">
    <name type="scientific">Sphaerobolus stellatus (strain SS14)</name>
    <dbReference type="NCBI Taxonomy" id="990650"/>
    <lineage>
        <taxon>Eukaryota</taxon>
        <taxon>Fungi</taxon>
        <taxon>Dikarya</taxon>
        <taxon>Basidiomycota</taxon>
        <taxon>Agaricomycotina</taxon>
        <taxon>Agaricomycetes</taxon>
        <taxon>Phallomycetidae</taxon>
        <taxon>Geastrales</taxon>
        <taxon>Sphaerobolaceae</taxon>
        <taxon>Sphaerobolus</taxon>
    </lineage>
</organism>
<dbReference type="Proteomes" id="UP000054279">
    <property type="component" value="Unassembled WGS sequence"/>
</dbReference>
<dbReference type="OrthoDB" id="937at2759"/>